<dbReference type="SUPFAM" id="SSF56436">
    <property type="entry name" value="C-type lectin-like"/>
    <property type="match status" value="2"/>
</dbReference>
<dbReference type="InterPro" id="IPR016187">
    <property type="entry name" value="CTDL_fold"/>
</dbReference>
<reference evidence="2" key="2">
    <citation type="journal article" date="2021" name="Genome Biol. Evol.">
        <title>Developing a high-quality reference genome for a parasitic bivalve with doubly uniparental inheritance (Bivalvia: Unionida).</title>
        <authorList>
            <person name="Smith C.H."/>
        </authorList>
    </citation>
    <scope>NUCLEOTIDE SEQUENCE</scope>
    <source>
        <strain evidence="2">CHS0354</strain>
        <tissue evidence="2">Mantle</tissue>
    </source>
</reference>
<organism evidence="2 3">
    <name type="scientific">Potamilus streckersoni</name>
    <dbReference type="NCBI Taxonomy" id="2493646"/>
    <lineage>
        <taxon>Eukaryota</taxon>
        <taxon>Metazoa</taxon>
        <taxon>Spiralia</taxon>
        <taxon>Lophotrochozoa</taxon>
        <taxon>Mollusca</taxon>
        <taxon>Bivalvia</taxon>
        <taxon>Autobranchia</taxon>
        <taxon>Heteroconchia</taxon>
        <taxon>Palaeoheterodonta</taxon>
        <taxon>Unionida</taxon>
        <taxon>Unionoidea</taxon>
        <taxon>Unionidae</taxon>
        <taxon>Ambleminae</taxon>
        <taxon>Lampsilini</taxon>
        <taxon>Potamilus</taxon>
    </lineage>
</organism>
<proteinExistence type="predicted"/>
<dbReference type="PANTHER" id="PTHR22803">
    <property type="entry name" value="MANNOSE, PHOSPHOLIPASE, LECTIN RECEPTOR RELATED"/>
    <property type="match status" value="1"/>
</dbReference>
<evidence type="ECO:0000259" key="1">
    <source>
        <dbReference type="PROSITE" id="PS50041"/>
    </source>
</evidence>
<protein>
    <recommendedName>
        <fullName evidence="1">C-type lectin domain-containing protein</fullName>
    </recommendedName>
</protein>
<name>A0AAE0SRC4_9BIVA</name>
<dbReference type="AlphaFoldDB" id="A0AAE0SRC4"/>
<sequence>MQVLTAVMDGRNTTTVAIKYLGGNNILRKIEYDKEFSNLSQFFKKEVEESAAEAKASLRGILPNEAYLVIYFSNIPQKNSSKRYVIVLPFSEEFFQYKYYLLNYGGLVLTTSRKKEHLFGQMDRLHKLIHLTSPVTNRLGCPSGWTRAGRSCYLISQKVKKWSDAVSDCSNYGANILKVDSKDEKSKTPGTQLAKGLRIVKVQRGIEDTRDSNCSSGEDCATISQGLTFNDDPCSKRNGFICEAQTEDMGCPPNWQTQFDEDESTCYFISNYTADWNEARAECDHISFPIDSYLLAINSQNELDYINKLVLAQIPSGIVWFTGLNDIQTEGQWRYDTEFNNPPDMTLIHWKGSPQFINGREKCALVFYGGRYTNIDCDAQISYICEKPAILASQNDLSSSVESSRGRLTYLVTFVSTLILGKQLNN</sequence>
<dbReference type="EMBL" id="JAEAOA010000654">
    <property type="protein sequence ID" value="KAK3596568.1"/>
    <property type="molecule type" value="Genomic_DNA"/>
</dbReference>
<evidence type="ECO:0000313" key="3">
    <source>
        <dbReference type="Proteomes" id="UP001195483"/>
    </source>
</evidence>
<feature type="domain" description="C-type lectin" evidence="1">
    <location>
        <begin position="262"/>
        <end position="386"/>
    </location>
</feature>
<dbReference type="InterPro" id="IPR001304">
    <property type="entry name" value="C-type_lectin-like"/>
</dbReference>
<dbReference type="Proteomes" id="UP001195483">
    <property type="component" value="Unassembled WGS sequence"/>
</dbReference>
<dbReference type="Gene3D" id="3.10.100.10">
    <property type="entry name" value="Mannose-Binding Protein A, subunit A"/>
    <property type="match status" value="3"/>
</dbReference>
<dbReference type="PROSITE" id="PS50041">
    <property type="entry name" value="C_TYPE_LECTIN_2"/>
    <property type="match status" value="1"/>
</dbReference>
<dbReference type="Pfam" id="PF00059">
    <property type="entry name" value="Lectin_C"/>
    <property type="match status" value="1"/>
</dbReference>
<dbReference type="InterPro" id="IPR016186">
    <property type="entry name" value="C-type_lectin-like/link_sf"/>
</dbReference>
<dbReference type="InterPro" id="IPR050111">
    <property type="entry name" value="C-type_lectin/snaclec_domain"/>
</dbReference>
<dbReference type="CDD" id="cd00037">
    <property type="entry name" value="CLECT"/>
    <property type="match status" value="1"/>
</dbReference>
<evidence type="ECO:0000313" key="2">
    <source>
        <dbReference type="EMBL" id="KAK3596568.1"/>
    </source>
</evidence>
<gene>
    <name evidence="2" type="ORF">CHS0354_010447</name>
</gene>
<dbReference type="SMART" id="SM00034">
    <property type="entry name" value="CLECT"/>
    <property type="match status" value="2"/>
</dbReference>
<reference evidence="2" key="1">
    <citation type="journal article" date="2021" name="Genome Biol. Evol.">
        <title>A High-Quality Reference Genome for a Parasitic Bivalve with Doubly Uniparental Inheritance (Bivalvia: Unionida).</title>
        <authorList>
            <person name="Smith C.H."/>
        </authorList>
    </citation>
    <scope>NUCLEOTIDE SEQUENCE</scope>
    <source>
        <strain evidence="2">CHS0354</strain>
    </source>
</reference>
<keyword evidence="3" id="KW-1185">Reference proteome</keyword>
<reference evidence="2" key="3">
    <citation type="submission" date="2023-05" db="EMBL/GenBank/DDBJ databases">
        <authorList>
            <person name="Smith C.H."/>
        </authorList>
    </citation>
    <scope>NUCLEOTIDE SEQUENCE</scope>
    <source>
        <strain evidence="2">CHS0354</strain>
        <tissue evidence="2">Mantle</tissue>
    </source>
</reference>
<comment type="caution">
    <text evidence="2">The sequence shown here is derived from an EMBL/GenBank/DDBJ whole genome shotgun (WGS) entry which is preliminary data.</text>
</comment>
<accession>A0AAE0SRC4</accession>